<name>A0A814ZKK7_ADIRI</name>
<evidence type="ECO:0000256" key="2">
    <source>
        <dbReference type="SAM" id="Coils"/>
    </source>
</evidence>
<evidence type="ECO:0000259" key="4">
    <source>
        <dbReference type="Pfam" id="PF15035"/>
    </source>
</evidence>
<feature type="coiled-coil region" evidence="2">
    <location>
        <begin position="367"/>
        <end position="411"/>
    </location>
</feature>
<comment type="caution">
    <text evidence="5">The sequence shown here is derived from an EMBL/GenBank/DDBJ whole genome shotgun (WGS) entry which is preliminary data.</text>
</comment>
<feature type="region of interest" description="Disordered" evidence="3">
    <location>
        <begin position="195"/>
        <end position="236"/>
    </location>
</feature>
<evidence type="ECO:0000256" key="3">
    <source>
        <dbReference type="SAM" id="MobiDB-lite"/>
    </source>
</evidence>
<dbReference type="OrthoDB" id="3549872at2759"/>
<keyword evidence="1 2" id="KW-0175">Coiled coil</keyword>
<feature type="region of interest" description="Disordered" evidence="3">
    <location>
        <begin position="33"/>
        <end position="58"/>
    </location>
</feature>
<organism evidence="5 6">
    <name type="scientific">Adineta ricciae</name>
    <name type="common">Rotifer</name>
    <dbReference type="NCBI Taxonomy" id="249248"/>
    <lineage>
        <taxon>Eukaryota</taxon>
        <taxon>Metazoa</taxon>
        <taxon>Spiralia</taxon>
        <taxon>Gnathifera</taxon>
        <taxon>Rotifera</taxon>
        <taxon>Eurotatoria</taxon>
        <taxon>Bdelloidea</taxon>
        <taxon>Adinetida</taxon>
        <taxon>Adinetidae</taxon>
        <taxon>Adineta</taxon>
    </lineage>
</organism>
<proteinExistence type="predicted"/>
<dbReference type="AlphaFoldDB" id="A0A814ZKK7"/>
<feature type="coiled-coil region" evidence="2">
    <location>
        <begin position="246"/>
        <end position="280"/>
    </location>
</feature>
<dbReference type="InterPro" id="IPR055167">
    <property type="entry name" value="Rootletin-like_CC"/>
</dbReference>
<accession>A0A814ZKK7</accession>
<sequence>MNALSYHLQKSIQRLEEVLSPDDDIDDNRLARLNTPPLTQSHSPRINSNHRSNRNLMATSNPTQLVEENRYLNDELNRVETMLNLTRAEKDELSIRYNALSDRLEQALRAQGVDIGAEMISSDSEQHILVQQNIELRRKLEEEHQNYKRKLSNYQEGQLKQAELVQKLQQKVLQYKSRCTELELLIEQHQADMDRLRQTATSQRPSSRTTTINYESHTIQNEEDQDTTTTTLESEKQKSINLTQLNTVLRDQIDQAHLANQQLSEELRRVTVELNHVRDEYTQKTRDWKEEERVFNQYYNKEHNLMYELWRDIVSFRKQFTELKGTTERDLMRVRNDLAQTGRSLTSACFGFLTTSKAAETQGQAAIERERNDRTNLESQIREKSREIADLKQKSQDLAELNEKLRLQLAEKDGTINTLARAKQTHQQATVCLVSLIEIPIERKKLVKFA</sequence>
<dbReference type="EMBL" id="CAJNOJ010000174">
    <property type="protein sequence ID" value="CAF1243121.1"/>
    <property type="molecule type" value="Genomic_DNA"/>
</dbReference>
<feature type="compositionally biased region" description="Polar residues" evidence="3">
    <location>
        <begin position="198"/>
        <end position="219"/>
    </location>
</feature>
<dbReference type="Proteomes" id="UP000663852">
    <property type="component" value="Unassembled WGS sequence"/>
</dbReference>
<protein>
    <recommendedName>
        <fullName evidence="4">Rootletin-like coiled-coil domain-containing protein</fullName>
    </recommendedName>
</protein>
<evidence type="ECO:0000313" key="6">
    <source>
        <dbReference type="Proteomes" id="UP000663852"/>
    </source>
</evidence>
<dbReference type="Pfam" id="PF15035">
    <property type="entry name" value="Rootletin"/>
    <property type="match status" value="1"/>
</dbReference>
<feature type="compositionally biased region" description="Polar residues" evidence="3">
    <location>
        <begin position="36"/>
        <end position="58"/>
    </location>
</feature>
<evidence type="ECO:0000313" key="5">
    <source>
        <dbReference type="EMBL" id="CAF1243121.1"/>
    </source>
</evidence>
<evidence type="ECO:0000256" key="1">
    <source>
        <dbReference type="ARBA" id="ARBA00023054"/>
    </source>
</evidence>
<reference evidence="5" key="1">
    <citation type="submission" date="2021-02" db="EMBL/GenBank/DDBJ databases">
        <authorList>
            <person name="Nowell W R."/>
        </authorList>
    </citation>
    <scope>NUCLEOTIDE SEQUENCE</scope>
</reference>
<feature type="domain" description="Rootletin-like coiled-coil" evidence="4">
    <location>
        <begin position="148"/>
        <end position="341"/>
    </location>
</feature>
<gene>
    <name evidence="5" type="ORF">EDS130_LOCUS27566</name>
</gene>